<dbReference type="OrthoDB" id="9803752at2"/>
<dbReference type="STRING" id="1678840.ATC1_12141"/>
<dbReference type="SUPFAM" id="SSF49265">
    <property type="entry name" value="Fibronectin type III"/>
    <property type="match status" value="1"/>
</dbReference>
<reference evidence="3" key="1">
    <citation type="journal article" date="2015" name="Genome Announc.">
        <title>Draft Genome Sequence of Anaerolineae Strain TC1, a Novel Isolate from a Methanogenic Wastewater Treatment System.</title>
        <authorList>
            <person name="Matsuura N."/>
            <person name="Tourlousse D.M."/>
            <person name="Sun L."/>
            <person name="Toyonaga M."/>
            <person name="Kuroda K."/>
            <person name="Ohashi A."/>
            <person name="Cruz R."/>
            <person name="Yamaguchi T."/>
            <person name="Sekiguchi Y."/>
        </authorList>
    </citation>
    <scope>NUCLEOTIDE SEQUENCE [LARGE SCALE GENOMIC DNA]</scope>
    <source>
        <strain evidence="3">TC1</strain>
    </source>
</reference>
<gene>
    <name evidence="3" type="ORF">ATC1_12141</name>
</gene>
<sequence>MRIQRKNFLIGLAVISLMFFGCNTKDTKPPSENTIPDSQREVSKAQPMDVNELPLKDDKTLYANQDPTSLIYFYITITGGSEEDQTNHTFEEVNSYKNLQGMNNVQKIKTEIIFQVGDQYGPLPGEVGYGALASNATLNVRGRTSTDYPQKSYRIDLFDNAGLWRGQRAIAINKHPGDPTRLRNMLYFTLLQDIPDTTSLRTQFVNVFIKDQIAGEKDFTDYGLFTQVELPNGRYLRNHGLSREGNLYKANLNEFFRYEDKIRLATDPLYDLSEFDDILEPKTGENHKKIIEMLDAINDYSIPIEDTITRYFDINNLTSYIAYNILMANPDSNAQNYLLYSPVNSSKWYYLFWDGDGCLSYYEDKLLKNVWTEADWEHGVSGYWGVVLFNRMLRVKAYRDALKEKVELLRGIITPERIAAEIAKYRTVVDQFTKRMPDKINLQVTLEDLDRIYENMPNDTEIAYQRFLSSLEKPMPFYMDPVESDGKEISLSWAEAYDFNAEFIYYDVQIAKDWSFAPNTIVYESLDQLPSNTIVPMLPPGNYYWRIIARNESGKTQIPFDQVATDSGLHQGMRRFIVLENGKVENPL</sequence>
<keyword evidence="2" id="KW-0732">Signal</keyword>
<name>A0A0K8PAP7_9CHLR</name>
<feature type="region of interest" description="Disordered" evidence="1">
    <location>
        <begin position="26"/>
        <end position="46"/>
    </location>
</feature>
<keyword evidence="4" id="KW-1185">Reference proteome</keyword>
<organism evidence="3">
    <name type="scientific">Flexilinea flocculi</name>
    <dbReference type="NCBI Taxonomy" id="1678840"/>
    <lineage>
        <taxon>Bacteria</taxon>
        <taxon>Bacillati</taxon>
        <taxon>Chloroflexota</taxon>
        <taxon>Anaerolineae</taxon>
        <taxon>Anaerolineales</taxon>
        <taxon>Anaerolineaceae</taxon>
        <taxon>Flexilinea</taxon>
    </lineage>
</organism>
<dbReference type="Proteomes" id="UP000053370">
    <property type="component" value="Unassembled WGS sequence"/>
</dbReference>
<dbReference type="PANTHER" id="PTHR40050:SF1">
    <property type="entry name" value="INNER SPORE COAT PROTEIN H"/>
    <property type="match status" value="1"/>
</dbReference>
<dbReference type="InterPro" id="IPR014867">
    <property type="entry name" value="Spore_coat_CotH_CotH2/3/7"/>
</dbReference>
<dbReference type="Pfam" id="PF08757">
    <property type="entry name" value="CotH"/>
    <property type="match status" value="1"/>
</dbReference>
<dbReference type="InterPro" id="IPR036116">
    <property type="entry name" value="FN3_sf"/>
</dbReference>
<dbReference type="InterPro" id="IPR013783">
    <property type="entry name" value="Ig-like_fold"/>
</dbReference>
<protein>
    <submittedName>
        <fullName evidence="3">CotH protein</fullName>
    </submittedName>
</protein>
<evidence type="ECO:0000256" key="2">
    <source>
        <dbReference type="SAM" id="SignalP"/>
    </source>
</evidence>
<dbReference type="PANTHER" id="PTHR40050">
    <property type="entry name" value="INNER SPORE COAT PROTEIN H"/>
    <property type="match status" value="1"/>
</dbReference>
<dbReference type="PROSITE" id="PS51257">
    <property type="entry name" value="PROKAR_LIPOPROTEIN"/>
    <property type="match status" value="1"/>
</dbReference>
<dbReference type="Gene3D" id="2.60.40.10">
    <property type="entry name" value="Immunoglobulins"/>
    <property type="match status" value="1"/>
</dbReference>
<evidence type="ECO:0000313" key="3">
    <source>
        <dbReference type="EMBL" id="GAP39609.1"/>
    </source>
</evidence>
<dbReference type="EMBL" id="DF968180">
    <property type="protein sequence ID" value="GAP39609.1"/>
    <property type="molecule type" value="Genomic_DNA"/>
</dbReference>
<proteinExistence type="predicted"/>
<accession>A0A0K8PAP7</accession>
<dbReference type="AlphaFoldDB" id="A0A0K8PAP7"/>
<evidence type="ECO:0000313" key="4">
    <source>
        <dbReference type="Proteomes" id="UP000053370"/>
    </source>
</evidence>
<evidence type="ECO:0000256" key="1">
    <source>
        <dbReference type="SAM" id="MobiDB-lite"/>
    </source>
</evidence>
<feature type="signal peptide" evidence="2">
    <location>
        <begin position="1"/>
        <end position="24"/>
    </location>
</feature>
<dbReference type="RefSeq" id="WP_062278194.1">
    <property type="nucleotide sequence ID" value="NZ_DF968180.1"/>
</dbReference>
<feature type="chain" id="PRO_5005513898" evidence="2">
    <location>
        <begin position="25"/>
        <end position="588"/>
    </location>
</feature>